<comment type="caution">
    <text evidence="2">The sequence shown here is derived from an EMBL/GenBank/DDBJ whole genome shotgun (WGS) entry which is preliminary data.</text>
</comment>
<dbReference type="RefSeq" id="WP_165115470.1">
    <property type="nucleotide sequence ID" value="NZ_JAAKZG010000002.1"/>
</dbReference>
<sequence length="261" mass="28137">MTARDFTERDIHMALDGELPAEERAAYELWLEANPDMKARSQRFATDLAALQNSVAGVLTEPVPERFERLLSGEKQPRSDAPPRWRMAAAAAIFVAGGLGGYLLGISGWGSIDAAASQLAEGAIAAHTLYAAEKLHVVEVGADQKDHLVGWLSKRVGVKLVAPDLTAQGFELVGGRLLPAESKAAAQFMYQDHTGNRVSLYIISDATTKETGFRLLEEGGTRSLYWLDDGYGCAVTGTLPQEALMTIANSAYRQLLDGMKG</sequence>
<gene>
    <name evidence="2" type="ORF">G6N74_06400</name>
</gene>
<dbReference type="AlphaFoldDB" id="A0A7C9VAH2"/>
<evidence type="ECO:0000313" key="2">
    <source>
        <dbReference type="EMBL" id="NGN40689.1"/>
    </source>
</evidence>
<feature type="transmembrane region" description="Helical" evidence="1">
    <location>
        <begin position="88"/>
        <end position="109"/>
    </location>
</feature>
<evidence type="ECO:0000313" key="3">
    <source>
        <dbReference type="Proteomes" id="UP000481252"/>
    </source>
</evidence>
<dbReference type="EMBL" id="JAAKZG010000002">
    <property type="protein sequence ID" value="NGN40689.1"/>
    <property type="molecule type" value="Genomic_DNA"/>
</dbReference>
<keyword evidence="1" id="KW-0472">Membrane</keyword>
<keyword evidence="3" id="KW-1185">Reference proteome</keyword>
<reference evidence="2 3" key="1">
    <citation type="submission" date="2020-02" db="EMBL/GenBank/DDBJ databases">
        <title>Genome sequence of the type strain CGMCC 1.15528 of Mesorhizobium zhangyense.</title>
        <authorList>
            <person name="Gao J."/>
            <person name="Sun J."/>
        </authorList>
    </citation>
    <scope>NUCLEOTIDE SEQUENCE [LARGE SCALE GENOMIC DNA]</scope>
    <source>
        <strain evidence="2 3">CGMCC 1.15528</strain>
    </source>
</reference>
<name>A0A7C9VAH2_9HYPH</name>
<evidence type="ECO:0000256" key="1">
    <source>
        <dbReference type="SAM" id="Phobius"/>
    </source>
</evidence>
<dbReference type="Proteomes" id="UP000481252">
    <property type="component" value="Unassembled WGS sequence"/>
</dbReference>
<proteinExistence type="predicted"/>
<keyword evidence="1" id="KW-0812">Transmembrane</keyword>
<keyword evidence="1" id="KW-1133">Transmembrane helix</keyword>
<accession>A0A7C9VAH2</accession>
<protein>
    <submittedName>
        <fullName evidence="2">Anti-sigma factor</fullName>
    </submittedName>
</protein>
<organism evidence="2 3">
    <name type="scientific">Mesorhizobium zhangyense</name>
    <dbReference type="NCBI Taxonomy" id="1776730"/>
    <lineage>
        <taxon>Bacteria</taxon>
        <taxon>Pseudomonadati</taxon>
        <taxon>Pseudomonadota</taxon>
        <taxon>Alphaproteobacteria</taxon>
        <taxon>Hyphomicrobiales</taxon>
        <taxon>Phyllobacteriaceae</taxon>
        <taxon>Mesorhizobium</taxon>
    </lineage>
</organism>